<dbReference type="InterPro" id="IPR018768">
    <property type="entry name" value="DUF2344"/>
</dbReference>
<protein>
    <submittedName>
        <fullName evidence="2">TIGR03960 family B12-binding radical SAM protein</fullName>
    </submittedName>
</protein>
<dbReference type="AlphaFoldDB" id="A0A7K1KM19"/>
<dbReference type="Gene3D" id="3.80.30.20">
    <property type="entry name" value="tm_1862 like domain"/>
    <property type="match status" value="1"/>
</dbReference>
<dbReference type="InterPro" id="IPR045784">
    <property type="entry name" value="Radical_SAM_N2"/>
</dbReference>
<dbReference type="NCBIfam" id="TIGR03936">
    <property type="entry name" value="sam_1_link_chp"/>
    <property type="match status" value="1"/>
</dbReference>
<dbReference type="Pfam" id="PF19864">
    <property type="entry name" value="Radical_SAM_N2"/>
    <property type="match status" value="1"/>
</dbReference>
<dbReference type="RefSeq" id="WP_155932588.1">
    <property type="nucleotide sequence ID" value="NZ_WODC01000002.1"/>
</dbReference>
<dbReference type="GO" id="GO:0003824">
    <property type="term" value="F:catalytic activity"/>
    <property type="evidence" value="ECO:0007669"/>
    <property type="project" value="InterPro"/>
</dbReference>
<dbReference type="SUPFAM" id="SSF102114">
    <property type="entry name" value="Radical SAM enzymes"/>
    <property type="match status" value="1"/>
</dbReference>
<dbReference type="InterPro" id="IPR023862">
    <property type="entry name" value="CHP03960_rSAM"/>
</dbReference>
<dbReference type="Proteomes" id="UP000461162">
    <property type="component" value="Unassembled WGS sequence"/>
</dbReference>
<dbReference type="PROSITE" id="PS51918">
    <property type="entry name" value="RADICAL_SAM"/>
    <property type="match status" value="1"/>
</dbReference>
<dbReference type="SFLD" id="SFLDG01082">
    <property type="entry name" value="B12-binding_domain_containing"/>
    <property type="match status" value="1"/>
</dbReference>
<keyword evidence="3" id="KW-1185">Reference proteome</keyword>
<dbReference type="EMBL" id="WODC01000002">
    <property type="protein sequence ID" value="MUM76932.1"/>
    <property type="molecule type" value="Genomic_DNA"/>
</dbReference>
<name>A0A7K1KM19_9BACT</name>
<dbReference type="InterPro" id="IPR058240">
    <property type="entry name" value="rSAM_sf"/>
</dbReference>
<dbReference type="PANTHER" id="PTHR42731">
    <property type="entry name" value="SLL1084 PROTEIN"/>
    <property type="match status" value="1"/>
</dbReference>
<evidence type="ECO:0000259" key="1">
    <source>
        <dbReference type="PROSITE" id="PS51918"/>
    </source>
</evidence>
<dbReference type="SFLD" id="SFLDS00029">
    <property type="entry name" value="Radical_SAM"/>
    <property type="match status" value="1"/>
</dbReference>
<organism evidence="2 3">
    <name type="scientific">Pseudodesulfovibrio alkaliphilus</name>
    <dbReference type="NCBI Taxonomy" id="2661613"/>
    <lineage>
        <taxon>Bacteria</taxon>
        <taxon>Pseudomonadati</taxon>
        <taxon>Thermodesulfobacteriota</taxon>
        <taxon>Desulfovibrionia</taxon>
        <taxon>Desulfovibrionales</taxon>
        <taxon>Desulfovibrionaceae</taxon>
    </lineage>
</organism>
<dbReference type="Pfam" id="PF10105">
    <property type="entry name" value="DUF2344"/>
    <property type="match status" value="1"/>
</dbReference>
<evidence type="ECO:0000313" key="2">
    <source>
        <dbReference type="EMBL" id="MUM76932.1"/>
    </source>
</evidence>
<evidence type="ECO:0000313" key="3">
    <source>
        <dbReference type="Proteomes" id="UP000461162"/>
    </source>
</evidence>
<dbReference type="NCBIfam" id="TIGR03960">
    <property type="entry name" value="rSAM_fuse_unch"/>
    <property type="match status" value="1"/>
</dbReference>
<reference evidence="2 3" key="1">
    <citation type="submission" date="2019-11" db="EMBL/GenBank/DDBJ databases">
        <title>Pseudodesulfovibrio alkaliphilus, sp. nov., an alkaliphilic sulfate-reducing bacteria from mud volcano of Taman peninsula, Russia.</title>
        <authorList>
            <person name="Frolova A."/>
            <person name="Merkel A.Y."/>
            <person name="Slobodkin A.I."/>
        </authorList>
    </citation>
    <scope>NUCLEOTIDE SEQUENCE [LARGE SCALE GENOMIC DNA]</scope>
    <source>
        <strain evidence="2 3">F-1</strain>
    </source>
</reference>
<dbReference type="SMART" id="SM00729">
    <property type="entry name" value="Elp3"/>
    <property type="match status" value="1"/>
</dbReference>
<sequence>MKELLPILPRPSRYIGSEWGVVRKDPARVTVRCALAFPDMYEVGMSYLGQRILSEAVNAHPRFWAERVYAPCVETAAILRDRGVFLATLESDTPLGELDAVAFSLTHELCYTNVLYMLDLGGIPLRSAQRDETHPLVIAGGGSTFNAEPMAPFFDAMVLGDGEETLPAILACIEKSRHVGESREQLLRGLIDIPGIYVPSFFADQGPGMPLKPLVEGYEKVEKAVVADLNAAPFPRGTAVPYGAVHDRLTMEIARGCTRGCRFCQAGMIYRPVRERSLETLDDILTRGLAETGYEETSILSLSTGDFSALDTFFTRSFDKCAAEQVSISLPSLRVGSLSAPIMERISSIRRTGATLAPEAGSQRLRDVINKGVTEEELIDHVRLLFDNGWQGVKLYFMIGLPTETDADLDAIVDLCLKVRDAAGRHVKRLQVTAAVSPFVPKPQTPFQWEPQLSYDEICRRIGRLRDGFRVHKRINLKFHEPEMTTLEGLFSRGDRRLAEVVEQAYRDGALFSSWKDHLSLGPYRKAVEELGLSWDEFTGPRDPESPLPWDHLSCGLTRRFLLTERQRALAERVTEDCRYAACRNCGVCGHDDHISTLTAQAHKNIRPRLVFTERDQEGEQPAYSLDKPDLTIRAAHFRIWYQKTGPAAFLSQLELQAVFERALRRAGLPLSFSAGFHPMPRLSFGMALPVGVASRLEWINIFLREDFDPDEVTARLDRVMPEGLSPLRTERLDMGKRQPQPVIEDFELLLLRDAPQHLAQWAAFMESDKFLITRKTKRGTKDVDIRAMVASAVTSDDTVTLTCDWREGYISPLALIQTVLNGATLLDFNLTKTAQRFA</sequence>
<comment type="caution">
    <text evidence="2">The sequence shown here is derived from an EMBL/GenBank/DDBJ whole genome shotgun (WGS) entry which is preliminary data.</text>
</comment>
<dbReference type="InterPro" id="IPR006638">
    <property type="entry name" value="Elp3/MiaA/NifB-like_rSAM"/>
</dbReference>
<gene>
    <name evidence="2" type="ORF">GKC30_04710</name>
</gene>
<accession>A0A7K1KM19</accession>
<dbReference type="GO" id="GO:0051536">
    <property type="term" value="F:iron-sulfur cluster binding"/>
    <property type="evidence" value="ECO:0007669"/>
    <property type="project" value="InterPro"/>
</dbReference>
<dbReference type="Pfam" id="PF04055">
    <property type="entry name" value="Radical_SAM"/>
    <property type="match status" value="1"/>
</dbReference>
<dbReference type="InterPro" id="IPR023404">
    <property type="entry name" value="rSAM_horseshoe"/>
</dbReference>
<dbReference type="InterPro" id="IPR007197">
    <property type="entry name" value="rSAM"/>
</dbReference>
<dbReference type="PANTHER" id="PTHR42731:SF1">
    <property type="entry name" value="RADICAL SAM DOMAIN PROTEIN"/>
    <property type="match status" value="1"/>
</dbReference>
<dbReference type="CDD" id="cd01335">
    <property type="entry name" value="Radical_SAM"/>
    <property type="match status" value="1"/>
</dbReference>
<feature type="domain" description="Radical SAM core" evidence="1">
    <location>
        <begin position="243"/>
        <end position="478"/>
    </location>
</feature>
<proteinExistence type="predicted"/>